<protein>
    <submittedName>
        <fullName evidence="1">Uncharacterized protein</fullName>
    </submittedName>
</protein>
<organism evidence="1 2">
    <name type="scientific">Rosenbergiella nectarea</name>
    <dbReference type="NCBI Taxonomy" id="988801"/>
    <lineage>
        <taxon>Bacteria</taxon>
        <taxon>Pseudomonadati</taxon>
        <taxon>Pseudomonadota</taxon>
        <taxon>Gammaproteobacteria</taxon>
        <taxon>Enterobacterales</taxon>
        <taxon>Erwiniaceae</taxon>
        <taxon>Rosenbergiella</taxon>
    </lineage>
</organism>
<dbReference type="OrthoDB" id="6636542at2"/>
<keyword evidence="2" id="KW-1185">Reference proteome</keyword>
<accession>A0A1H9IDZ6</accession>
<sequence length="95" mass="10617">MMQKCQICNSKKVTACGARRLNSLFQTSDFTHSHQGKLSSGFIRAIFPIAEPVLRNIEQLLGIHTFTHAMVTEISPSDDVILLCRACGLWCKSQH</sequence>
<dbReference type="Proteomes" id="UP000242515">
    <property type="component" value="Unassembled WGS sequence"/>
</dbReference>
<evidence type="ECO:0000313" key="1">
    <source>
        <dbReference type="EMBL" id="SEQ72809.1"/>
    </source>
</evidence>
<reference evidence="2" key="1">
    <citation type="submission" date="2016-10" db="EMBL/GenBank/DDBJ databases">
        <authorList>
            <person name="Varghese N."/>
            <person name="Submissions S."/>
        </authorList>
    </citation>
    <scope>NUCLEOTIDE SEQUENCE [LARGE SCALE GENOMIC DNA]</scope>
    <source>
        <strain evidence="2">8N4</strain>
    </source>
</reference>
<evidence type="ECO:0000313" key="2">
    <source>
        <dbReference type="Proteomes" id="UP000242515"/>
    </source>
</evidence>
<dbReference type="AlphaFoldDB" id="A0A1H9IDZ6"/>
<dbReference type="RefSeq" id="WP_143056402.1">
    <property type="nucleotide sequence ID" value="NZ_FOGC01000006.1"/>
</dbReference>
<gene>
    <name evidence="1" type="ORF">SAMN05216522_1069</name>
</gene>
<name>A0A1H9IDZ6_9GAMM</name>
<dbReference type="EMBL" id="FOGC01000006">
    <property type="protein sequence ID" value="SEQ72809.1"/>
    <property type="molecule type" value="Genomic_DNA"/>
</dbReference>
<proteinExistence type="predicted"/>